<dbReference type="Proteomes" id="UP001143309">
    <property type="component" value="Unassembled WGS sequence"/>
</dbReference>
<reference evidence="4" key="1">
    <citation type="journal article" date="2014" name="Int. J. Syst. Evol. Microbiol.">
        <title>Complete genome sequence of Corynebacterium casei LMG S-19264T (=DSM 44701T), isolated from a smear-ripened cheese.</title>
        <authorList>
            <consortium name="US DOE Joint Genome Institute (JGI-PGF)"/>
            <person name="Walter F."/>
            <person name="Albersmeier A."/>
            <person name="Kalinowski J."/>
            <person name="Ruckert C."/>
        </authorList>
    </citation>
    <scope>NUCLEOTIDE SEQUENCE</scope>
    <source>
        <strain evidence="4">VKM B-2748</strain>
    </source>
</reference>
<comment type="caution">
    <text evidence="4">The sequence shown here is derived from an EMBL/GenBank/DDBJ whole genome shotgun (WGS) entry which is preliminary data.</text>
</comment>
<protein>
    <submittedName>
        <fullName evidence="4">Phospholipase</fullName>
    </submittedName>
</protein>
<organism evidence="4 5">
    <name type="scientific">Methylopila turkensis</name>
    <dbReference type="NCBI Taxonomy" id="1437816"/>
    <lineage>
        <taxon>Bacteria</taxon>
        <taxon>Pseudomonadati</taxon>
        <taxon>Pseudomonadota</taxon>
        <taxon>Alphaproteobacteria</taxon>
        <taxon>Hyphomicrobiales</taxon>
        <taxon>Methylopilaceae</taxon>
        <taxon>Methylopila</taxon>
    </lineage>
</organism>
<evidence type="ECO:0000259" key="3">
    <source>
        <dbReference type="Pfam" id="PF02230"/>
    </source>
</evidence>
<dbReference type="InterPro" id="IPR003140">
    <property type="entry name" value="PLipase/COase/thioEstase"/>
</dbReference>
<evidence type="ECO:0000256" key="2">
    <source>
        <dbReference type="ARBA" id="ARBA00022801"/>
    </source>
</evidence>
<keyword evidence="2" id="KW-0378">Hydrolase</keyword>
<dbReference type="SUPFAM" id="SSF53474">
    <property type="entry name" value="alpha/beta-Hydrolases"/>
    <property type="match status" value="1"/>
</dbReference>
<dbReference type="InterPro" id="IPR029058">
    <property type="entry name" value="AB_hydrolase_fold"/>
</dbReference>
<evidence type="ECO:0000256" key="1">
    <source>
        <dbReference type="ARBA" id="ARBA00006499"/>
    </source>
</evidence>
<dbReference type="PANTHER" id="PTHR10655:SF17">
    <property type="entry name" value="LYSOPHOSPHOLIPASE-LIKE PROTEIN 1"/>
    <property type="match status" value="1"/>
</dbReference>
<dbReference type="Gene3D" id="3.40.50.1820">
    <property type="entry name" value="alpha/beta hydrolase"/>
    <property type="match status" value="1"/>
</dbReference>
<dbReference type="PANTHER" id="PTHR10655">
    <property type="entry name" value="LYSOPHOSPHOLIPASE-RELATED"/>
    <property type="match status" value="1"/>
</dbReference>
<sequence>MTTAIDGPRLAPASGAAKSLVVFLHGYGADGNDLIAIGREWRKLLPDAAFVAPHAPERCMASPSGRQWFPLTFRDPDERRRGVIAATPGLNAFLDAELARTGLGPDRLALVGFSQGTMMALHAGLRRPTPPAAILGYSGMLVQPEALKTEATGKPPILLVHGDRDEVIPVDALFAAMDGLAAAEIPVEWHLAPGLGHGIDGEGLRQGAAFLASALKPRRTSLRGASQA</sequence>
<feature type="domain" description="Phospholipase/carboxylesterase/thioesterase" evidence="3">
    <location>
        <begin position="12"/>
        <end position="212"/>
    </location>
</feature>
<proteinExistence type="inferred from homology"/>
<evidence type="ECO:0000313" key="4">
    <source>
        <dbReference type="EMBL" id="GLK79453.1"/>
    </source>
</evidence>
<comment type="similarity">
    <text evidence="1">Belongs to the AB hydrolase superfamily. AB hydrolase 2 family.</text>
</comment>
<dbReference type="InterPro" id="IPR050565">
    <property type="entry name" value="LYPA1-2/EST-like"/>
</dbReference>
<name>A0A9W6N6H1_9HYPH</name>
<dbReference type="RefSeq" id="WP_271199909.1">
    <property type="nucleotide sequence ID" value="NZ_BSFL01000001.1"/>
</dbReference>
<reference evidence="4" key="2">
    <citation type="submission" date="2023-01" db="EMBL/GenBank/DDBJ databases">
        <authorList>
            <person name="Sun Q."/>
            <person name="Evtushenko L."/>
        </authorList>
    </citation>
    <scope>NUCLEOTIDE SEQUENCE</scope>
    <source>
        <strain evidence="4">VKM B-2748</strain>
    </source>
</reference>
<dbReference type="AlphaFoldDB" id="A0A9W6N6H1"/>
<dbReference type="Pfam" id="PF02230">
    <property type="entry name" value="Abhydrolase_2"/>
    <property type="match status" value="1"/>
</dbReference>
<keyword evidence="5" id="KW-1185">Reference proteome</keyword>
<accession>A0A9W6N6H1</accession>
<dbReference type="EMBL" id="BSFL01000001">
    <property type="protein sequence ID" value="GLK79453.1"/>
    <property type="molecule type" value="Genomic_DNA"/>
</dbReference>
<evidence type="ECO:0000313" key="5">
    <source>
        <dbReference type="Proteomes" id="UP001143309"/>
    </source>
</evidence>
<gene>
    <name evidence="4" type="ORF">GCM10008174_11940</name>
</gene>
<dbReference type="GO" id="GO:0016787">
    <property type="term" value="F:hydrolase activity"/>
    <property type="evidence" value="ECO:0007669"/>
    <property type="project" value="UniProtKB-KW"/>
</dbReference>